<keyword evidence="2" id="KW-1185">Reference proteome</keyword>
<accession>A0A2G2ZFD4</accession>
<evidence type="ECO:0000313" key="2">
    <source>
        <dbReference type="Proteomes" id="UP000222542"/>
    </source>
</evidence>
<dbReference type="Gramene" id="PHT80696">
    <property type="protein sequence ID" value="PHT80696"/>
    <property type="gene ID" value="T459_13711"/>
</dbReference>
<name>A0A2G2ZFD4_CAPAN</name>
<gene>
    <name evidence="1" type="ORF">T459_13711</name>
</gene>
<dbReference type="OMA" id="DFPWIKG"/>
<proteinExistence type="predicted"/>
<comment type="caution">
    <text evidence="1">The sequence shown here is derived from an EMBL/GenBank/DDBJ whole genome shotgun (WGS) entry which is preliminary data.</text>
</comment>
<protein>
    <submittedName>
        <fullName evidence="1">Uncharacterized protein</fullName>
    </submittedName>
</protein>
<reference evidence="1 2" key="2">
    <citation type="journal article" date="2017" name="Genome Biol.">
        <title>New reference genome sequences of hot pepper reveal the massive evolution of plant disease-resistance genes by retroduplication.</title>
        <authorList>
            <person name="Kim S."/>
            <person name="Park J."/>
            <person name="Yeom S.I."/>
            <person name="Kim Y.M."/>
            <person name="Seo E."/>
            <person name="Kim K.T."/>
            <person name="Kim M.S."/>
            <person name="Lee J.M."/>
            <person name="Cheong K."/>
            <person name="Shin H.S."/>
            <person name="Kim S.B."/>
            <person name="Han K."/>
            <person name="Lee J."/>
            <person name="Park M."/>
            <person name="Lee H.A."/>
            <person name="Lee H.Y."/>
            <person name="Lee Y."/>
            <person name="Oh S."/>
            <person name="Lee J.H."/>
            <person name="Choi E."/>
            <person name="Choi E."/>
            <person name="Lee S.E."/>
            <person name="Jeon J."/>
            <person name="Kim H."/>
            <person name="Choi G."/>
            <person name="Song H."/>
            <person name="Lee J."/>
            <person name="Lee S.C."/>
            <person name="Kwon J.K."/>
            <person name="Lee H.Y."/>
            <person name="Koo N."/>
            <person name="Hong Y."/>
            <person name="Kim R.W."/>
            <person name="Kang W.H."/>
            <person name="Huh J.H."/>
            <person name="Kang B.C."/>
            <person name="Yang T.J."/>
            <person name="Lee Y.H."/>
            <person name="Bennetzen J.L."/>
            <person name="Choi D."/>
        </authorList>
    </citation>
    <scope>NUCLEOTIDE SEQUENCE [LARGE SCALE GENOMIC DNA]</scope>
    <source>
        <strain evidence="2">cv. CM334</strain>
    </source>
</reference>
<dbReference type="AlphaFoldDB" id="A0A2G2ZFD4"/>
<reference evidence="1 2" key="1">
    <citation type="journal article" date="2014" name="Nat. Genet.">
        <title>Genome sequence of the hot pepper provides insights into the evolution of pungency in Capsicum species.</title>
        <authorList>
            <person name="Kim S."/>
            <person name="Park M."/>
            <person name="Yeom S.I."/>
            <person name="Kim Y.M."/>
            <person name="Lee J.M."/>
            <person name="Lee H.A."/>
            <person name="Seo E."/>
            <person name="Choi J."/>
            <person name="Cheong K."/>
            <person name="Kim K.T."/>
            <person name="Jung K."/>
            <person name="Lee G.W."/>
            <person name="Oh S.K."/>
            <person name="Bae C."/>
            <person name="Kim S.B."/>
            <person name="Lee H.Y."/>
            <person name="Kim S.Y."/>
            <person name="Kim M.S."/>
            <person name="Kang B.C."/>
            <person name="Jo Y.D."/>
            <person name="Yang H.B."/>
            <person name="Jeong H.J."/>
            <person name="Kang W.H."/>
            <person name="Kwon J.K."/>
            <person name="Shin C."/>
            <person name="Lim J.Y."/>
            <person name="Park J.H."/>
            <person name="Huh J.H."/>
            <person name="Kim J.S."/>
            <person name="Kim B.D."/>
            <person name="Cohen O."/>
            <person name="Paran I."/>
            <person name="Suh M.C."/>
            <person name="Lee S.B."/>
            <person name="Kim Y.K."/>
            <person name="Shin Y."/>
            <person name="Noh S.J."/>
            <person name="Park J."/>
            <person name="Seo Y.S."/>
            <person name="Kwon S.Y."/>
            <person name="Kim H.A."/>
            <person name="Park J.M."/>
            <person name="Kim H.J."/>
            <person name="Choi S.B."/>
            <person name="Bosland P.W."/>
            <person name="Reeves G."/>
            <person name="Jo S.H."/>
            <person name="Lee B.W."/>
            <person name="Cho H.T."/>
            <person name="Choi H.S."/>
            <person name="Lee M.S."/>
            <person name="Yu Y."/>
            <person name="Do Choi Y."/>
            <person name="Park B.S."/>
            <person name="van Deynze A."/>
            <person name="Ashrafi H."/>
            <person name="Hill T."/>
            <person name="Kim W.T."/>
            <person name="Pai H.S."/>
            <person name="Ahn H.K."/>
            <person name="Yeam I."/>
            <person name="Giovannoni J.J."/>
            <person name="Rose J.K."/>
            <person name="Sorensen I."/>
            <person name="Lee S.J."/>
            <person name="Kim R.W."/>
            <person name="Choi I.Y."/>
            <person name="Choi B.S."/>
            <person name="Lim J.S."/>
            <person name="Lee Y.H."/>
            <person name="Choi D."/>
        </authorList>
    </citation>
    <scope>NUCLEOTIDE SEQUENCE [LARGE SCALE GENOMIC DNA]</scope>
    <source>
        <strain evidence="2">cv. CM334</strain>
    </source>
</reference>
<evidence type="ECO:0000313" key="1">
    <source>
        <dbReference type="EMBL" id="PHT80696.1"/>
    </source>
</evidence>
<organism evidence="1 2">
    <name type="scientific">Capsicum annuum</name>
    <name type="common">Capsicum pepper</name>
    <dbReference type="NCBI Taxonomy" id="4072"/>
    <lineage>
        <taxon>Eukaryota</taxon>
        <taxon>Viridiplantae</taxon>
        <taxon>Streptophyta</taxon>
        <taxon>Embryophyta</taxon>
        <taxon>Tracheophyta</taxon>
        <taxon>Spermatophyta</taxon>
        <taxon>Magnoliopsida</taxon>
        <taxon>eudicotyledons</taxon>
        <taxon>Gunneridae</taxon>
        <taxon>Pentapetalae</taxon>
        <taxon>asterids</taxon>
        <taxon>lamiids</taxon>
        <taxon>Solanales</taxon>
        <taxon>Solanaceae</taxon>
        <taxon>Solanoideae</taxon>
        <taxon>Capsiceae</taxon>
        <taxon>Capsicum</taxon>
    </lineage>
</organism>
<dbReference type="Proteomes" id="UP000222542">
    <property type="component" value="Unassembled WGS sequence"/>
</dbReference>
<dbReference type="EMBL" id="AYRZ02000005">
    <property type="protein sequence ID" value="PHT80696.1"/>
    <property type="molecule type" value="Genomic_DNA"/>
</dbReference>
<sequence length="201" mass="23230">MENRKRGREISDQKSTNRKLKCKIMMTSTMDDNNDDVDQISYKWGNFMRKEKYHDNEMGAGTGRGVFDFPWIKGSGEVNFRAEIEECLESTLAIASTSSYNYYNDREIDIATDITTTTLLNFYDNGFFDDQKLLLAGLDIDLDFNLDLDLIDRFFNDNLLNVDTEQSSRDDDQVKMNKIVNQQLKIEVNGDKKPVEPKAET</sequence>